<dbReference type="InterPro" id="IPR029062">
    <property type="entry name" value="Class_I_gatase-like"/>
</dbReference>
<evidence type="ECO:0000313" key="2">
    <source>
        <dbReference type="EMBL" id="TFH97536.1"/>
    </source>
</evidence>
<gene>
    <name evidence="2" type="ORF">E4P47_00125</name>
</gene>
<dbReference type="AlphaFoldDB" id="A0A4Y8WTW2"/>
<organism evidence="2 3">
    <name type="scientific">Porphyromonas levii</name>
    <dbReference type="NCBI Taxonomy" id="28114"/>
    <lineage>
        <taxon>Bacteria</taxon>
        <taxon>Pseudomonadati</taxon>
        <taxon>Bacteroidota</taxon>
        <taxon>Bacteroidia</taxon>
        <taxon>Bacteroidales</taxon>
        <taxon>Porphyromonadaceae</taxon>
        <taxon>Porphyromonas</taxon>
    </lineage>
</organism>
<proteinExistence type="predicted"/>
<keyword evidence="3" id="KW-1185">Reference proteome</keyword>
<dbReference type="PROSITE" id="PS51273">
    <property type="entry name" value="GATASE_TYPE_1"/>
    <property type="match status" value="1"/>
</dbReference>
<dbReference type="OrthoDB" id="1010719at2"/>
<accession>A0A4Y8WTW2</accession>
<reference evidence="2 3" key="1">
    <citation type="submission" date="2019-03" db="EMBL/GenBank/DDBJ databases">
        <title>Porphyromonas levii Isolated from the Uterus of Dairy Cows.</title>
        <authorList>
            <person name="Francis A.M."/>
        </authorList>
    </citation>
    <scope>NUCLEOTIDE SEQUENCE [LARGE SCALE GENOMIC DNA]</scope>
    <source>
        <strain evidence="2 3">AF5678</strain>
    </source>
</reference>
<comment type="caution">
    <text evidence="2">The sequence shown here is derived from an EMBL/GenBank/DDBJ whole genome shotgun (WGS) entry which is preliminary data.</text>
</comment>
<evidence type="ECO:0000259" key="1">
    <source>
        <dbReference type="Pfam" id="PF09825"/>
    </source>
</evidence>
<dbReference type="Proteomes" id="UP000297225">
    <property type="component" value="Unassembled WGS sequence"/>
</dbReference>
<dbReference type="Pfam" id="PF09825">
    <property type="entry name" value="BPL_N"/>
    <property type="match status" value="1"/>
</dbReference>
<dbReference type="SUPFAM" id="SSF52317">
    <property type="entry name" value="Class I glutamine amidotransferase-like"/>
    <property type="match status" value="1"/>
</dbReference>
<name>A0A4Y8WTW2_9PORP</name>
<dbReference type="STRING" id="1122973.GCA_000379925_01054"/>
<feature type="domain" description="Biotin-protein ligase N-terminal" evidence="1">
    <location>
        <begin position="32"/>
        <end position="128"/>
    </location>
</feature>
<evidence type="ECO:0000313" key="3">
    <source>
        <dbReference type="Proteomes" id="UP000297225"/>
    </source>
</evidence>
<dbReference type="Gene3D" id="3.40.50.880">
    <property type="match status" value="1"/>
</dbReference>
<dbReference type="EMBL" id="SPNC01000001">
    <property type="protein sequence ID" value="TFH97536.1"/>
    <property type="molecule type" value="Genomic_DNA"/>
</dbReference>
<dbReference type="InterPro" id="IPR019197">
    <property type="entry name" value="Biotin-prot_ligase_N"/>
</dbReference>
<sequence length="375" mass="41188">MFLASVVALLLVACGGESQEQETTTQKGDKLQVAVFQGHGGSETCVWETMAAVGMDSSLEARLLTTKDIADGQLSEVDVLIVPGGGGSRQYLNIGSTGREAVQQFVRDGGGYVGICAGAYLITDTPEYASLAMSGAQAHDIEHDNRGRGIAKVTLTEEGKGLFPEVAGQDTLYIMYYEGPVVLPNPESKTKYTSFATMESDVHVEGNAPVDMTNGKSFLYIAQYGKGKTASVVGHPEATPGMQWMISKMVHGVAPRQVEPQLNSKFVDPSKFGQEILMTEERRQKESESFQTFLYGSTEAQLKALDWLMQHNSWDAKRWIQGLIFDKRPEMRLAVANWLGWSLYRMYLPDLEIAHDKETEPEVKAAMAEAIEKLK</sequence>
<protein>
    <submittedName>
        <fullName evidence="2">Biofilm PGA synthesis protein PgaB</fullName>
    </submittedName>
</protein>